<dbReference type="Pfam" id="PF00563">
    <property type="entry name" value="EAL"/>
    <property type="match status" value="1"/>
</dbReference>
<dbReference type="PANTHER" id="PTHR33121:SF79">
    <property type="entry name" value="CYCLIC DI-GMP PHOSPHODIESTERASE PDED-RELATED"/>
    <property type="match status" value="1"/>
</dbReference>
<dbReference type="PROSITE" id="PS50883">
    <property type="entry name" value="EAL"/>
    <property type="match status" value="1"/>
</dbReference>
<keyword evidence="4" id="KW-1185">Reference proteome</keyword>
<dbReference type="InterPro" id="IPR001633">
    <property type="entry name" value="EAL_dom"/>
</dbReference>
<dbReference type="EMBL" id="JAQQLF010000004">
    <property type="protein sequence ID" value="MDC7716284.1"/>
    <property type="molecule type" value="Genomic_DNA"/>
</dbReference>
<evidence type="ECO:0000313" key="4">
    <source>
        <dbReference type="Proteomes" id="UP001219956"/>
    </source>
</evidence>
<dbReference type="Gene3D" id="3.20.20.450">
    <property type="entry name" value="EAL domain"/>
    <property type="match status" value="1"/>
</dbReference>
<reference evidence="3 4" key="1">
    <citation type="submission" date="2023-01" db="EMBL/GenBank/DDBJ databases">
        <title>Novel species of the genus Vogesella isolated from rivers.</title>
        <authorList>
            <person name="Lu H."/>
        </authorList>
    </citation>
    <scope>NUCLEOTIDE SEQUENCE [LARGE SCALE GENOMIC DNA]</scope>
    <source>
        <strain evidence="3 4">DC21W</strain>
    </source>
</reference>
<evidence type="ECO:0000313" key="3">
    <source>
        <dbReference type="EMBL" id="MDC7716284.1"/>
    </source>
</evidence>
<dbReference type="SMART" id="SM00052">
    <property type="entry name" value="EAL"/>
    <property type="match status" value="1"/>
</dbReference>
<evidence type="ECO:0000256" key="1">
    <source>
        <dbReference type="SAM" id="Phobius"/>
    </source>
</evidence>
<feature type="transmembrane region" description="Helical" evidence="1">
    <location>
        <begin position="50"/>
        <end position="68"/>
    </location>
</feature>
<comment type="caution">
    <text evidence="3">The sequence shown here is derived from an EMBL/GenBank/DDBJ whole genome shotgun (WGS) entry which is preliminary data.</text>
</comment>
<feature type="domain" description="EAL" evidence="2">
    <location>
        <begin position="386"/>
        <end position="643"/>
    </location>
</feature>
<dbReference type="SUPFAM" id="SSF141868">
    <property type="entry name" value="EAL domain-like"/>
    <property type="match status" value="1"/>
</dbReference>
<gene>
    <name evidence="3" type="ORF">PQU95_03490</name>
</gene>
<feature type="transmembrane region" description="Helical" evidence="1">
    <location>
        <begin position="83"/>
        <end position="104"/>
    </location>
</feature>
<name>A0ABT5IXD5_9NEIS</name>
<dbReference type="PANTHER" id="PTHR33121">
    <property type="entry name" value="CYCLIC DI-GMP PHOSPHODIESTERASE PDEF"/>
    <property type="match status" value="1"/>
</dbReference>
<feature type="transmembrane region" description="Helical" evidence="1">
    <location>
        <begin position="116"/>
        <end position="138"/>
    </location>
</feature>
<evidence type="ECO:0000259" key="2">
    <source>
        <dbReference type="PROSITE" id="PS50883"/>
    </source>
</evidence>
<sequence>MSSPDLHALFLSSLPSLPLFALQAAAAIGMISTVLVLTRQRGLAIRQRSWYLGLGMGLTLYLIAWFVSDAMKGPVKLNLSTDLLLLSGLLGGVPGGAACFLLSTLARLQFAGSDRLLASMLDTAMPVLLGCLLHGRLFPAIRQAFALRTVLLVWGARIVATYAGFALGLSVLQLPSSLIAQLLMLRLLVLPLSFCILYLALHMVHMDAQIDVQHRREHQLARTDAISGLPNRLALEECLVALSPRAGCLLVLELYKLRDFLLHYGPQYGSRLWQELDDVRQAPPLWQTLQPFRPQVFQYGDFALAVVLHDARLPALEASGAVDAFLDGLAVRIATAWPHYVPVFRCAVVELDAQLPGLEPAYRNITLALNARDSGIAYFNDILRHDTGLDSEIESAFDSWRLAPHLVPMHLQPKVRISDGALLGAEALLRMPHASGQAVPAMRVISLLRQRGRLAEFEWVSLQAVVAMLPRLRARFPALCVAVNVSTESLCRPDFASGLCQLMARHGMPGSALRLEVVEWSDVLQLPQVARNMQCLAEDGFSLSLDDFGAGYSTLMLLTRFAFSEVKLEQSLVADLDNQKACNVVMLAVEAAHRSGAQVVAEGTETADMLARVRSLGVDVAQGYLFAPALDLPSFLQLPAYLPLPAGLAAAGA</sequence>
<feature type="transmembrane region" description="Helical" evidence="1">
    <location>
        <begin position="20"/>
        <end position="38"/>
    </location>
</feature>
<dbReference type="InterPro" id="IPR050706">
    <property type="entry name" value="Cyclic-di-GMP_PDE-like"/>
</dbReference>
<dbReference type="Proteomes" id="UP001219956">
    <property type="component" value="Unassembled WGS sequence"/>
</dbReference>
<organism evidence="3 4">
    <name type="scientific">Vogesella aquatica</name>
    <dbReference type="NCBI Taxonomy" id="2984206"/>
    <lineage>
        <taxon>Bacteria</taxon>
        <taxon>Pseudomonadati</taxon>
        <taxon>Pseudomonadota</taxon>
        <taxon>Betaproteobacteria</taxon>
        <taxon>Neisseriales</taxon>
        <taxon>Chromobacteriaceae</taxon>
        <taxon>Vogesella</taxon>
    </lineage>
</organism>
<proteinExistence type="predicted"/>
<dbReference type="RefSeq" id="WP_272750710.1">
    <property type="nucleotide sequence ID" value="NZ_JAQQLF010000004.1"/>
</dbReference>
<protein>
    <submittedName>
        <fullName evidence="3">EAL domain-containing protein</fullName>
    </submittedName>
</protein>
<keyword evidence="1" id="KW-0812">Transmembrane</keyword>
<dbReference type="CDD" id="cd01948">
    <property type="entry name" value="EAL"/>
    <property type="match status" value="1"/>
</dbReference>
<feature type="transmembrane region" description="Helical" evidence="1">
    <location>
        <begin position="150"/>
        <end position="172"/>
    </location>
</feature>
<keyword evidence="1" id="KW-0472">Membrane</keyword>
<feature type="transmembrane region" description="Helical" evidence="1">
    <location>
        <begin position="184"/>
        <end position="204"/>
    </location>
</feature>
<keyword evidence="1" id="KW-1133">Transmembrane helix</keyword>
<dbReference type="InterPro" id="IPR035919">
    <property type="entry name" value="EAL_sf"/>
</dbReference>
<accession>A0ABT5IXD5</accession>